<dbReference type="Proteomes" id="UP000198606">
    <property type="component" value="Unassembled WGS sequence"/>
</dbReference>
<evidence type="ECO:0000313" key="2">
    <source>
        <dbReference type="EMBL" id="SDG86383.1"/>
    </source>
</evidence>
<reference evidence="2 3" key="1">
    <citation type="submission" date="2016-10" db="EMBL/GenBank/DDBJ databases">
        <authorList>
            <person name="de Groot N.N."/>
        </authorList>
    </citation>
    <scope>NUCLEOTIDE SEQUENCE [LARGE SCALE GENOMIC DNA]</scope>
    <source>
        <strain evidence="2 3">LMG 18387</strain>
    </source>
</reference>
<evidence type="ECO:0000256" key="1">
    <source>
        <dbReference type="SAM" id="MobiDB-lite"/>
    </source>
</evidence>
<organism evidence="2 3">
    <name type="scientific">Phytopseudomonas flavescens</name>
    <dbReference type="NCBI Taxonomy" id="29435"/>
    <lineage>
        <taxon>Bacteria</taxon>
        <taxon>Pseudomonadati</taxon>
        <taxon>Pseudomonadota</taxon>
        <taxon>Gammaproteobacteria</taxon>
        <taxon>Pseudomonadales</taxon>
        <taxon>Pseudomonadaceae</taxon>
        <taxon>Phytopseudomonas</taxon>
    </lineage>
</organism>
<name>A0A1G7XQR6_9GAMM</name>
<accession>A0A1G7XQR6</accession>
<gene>
    <name evidence="2" type="ORF">SAMN05216588_101228</name>
</gene>
<feature type="compositionally biased region" description="Basic and acidic residues" evidence="1">
    <location>
        <begin position="115"/>
        <end position="125"/>
    </location>
</feature>
<feature type="compositionally biased region" description="Basic and acidic residues" evidence="1">
    <location>
        <begin position="153"/>
        <end position="178"/>
    </location>
</feature>
<sequence>MDWLRWWHGTVTDPKFQRIARMADSTVGEVLAVWACLLESASSVPECDATVTPCDVTCDGGDAPVTAVTRGDVSNFDCDDHDVLLGFSDGKCARIVAALTERGMISAGRLASWDERQPAVRDSSGRRQSSSAARTAAYRARKKALNGVTLGDGHSDDTPVTGDKSDAGDAPEKRRLDKSSNPPSPPVGGKAPGKASRKPQPKAKAAAPAVKSDRAKPKRALPLPFLMSPEMLAWAASKAPAVTLDRETERFIDYWTGQGGVKADWPATWRNWMQRAQDDLERRGLAKQAAKGDGSDTSWIHEEDGV</sequence>
<feature type="region of interest" description="Disordered" evidence="1">
    <location>
        <begin position="115"/>
        <end position="218"/>
    </location>
</feature>
<feature type="compositionally biased region" description="Low complexity" evidence="1">
    <location>
        <begin position="126"/>
        <end position="138"/>
    </location>
</feature>
<protein>
    <recommendedName>
        <fullName evidence="4">DnaT DNA-binding domain-containing protein</fullName>
    </recommendedName>
</protein>
<dbReference type="STRING" id="29435.SAMN05216588_101228"/>
<evidence type="ECO:0000313" key="3">
    <source>
        <dbReference type="Proteomes" id="UP000198606"/>
    </source>
</evidence>
<proteinExistence type="predicted"/>
<evidence type="ECO:0008006" key="4">
    <source>
        <dbReference type="Google" id="ProtNLM"/>
    </source>
</evidence>
<dbReference type="EMBL" id="FNDG01000001">
    <property type="protein sequence ID" value="SDG86383.1"/>
    <property type="molecule type" value="Genomic_DNA"/>
</dbReference>
<feature type="region of interest" description="Disordered" evidence="1">
    <location>
        <begin position="283"/>
        <end position="306"/>
    </location>
</feature>
<dbReference type="AlphaFoldDB" id="A0A1G7XQR6"/>